<dbReference type="PROSITE" id="PS00045">
    <property type="entry name" value="HISTONE_LIKE"/>
    <property type="match status" value="1"/>
</dbReference>
<comment type="similarity">
    <text evidence="2 5">Belongs to the bacterial histone-like protein family.</text>
</comment>
<dbReference type="Proteomes" id="UP000252479">
    <property type="component" value="Unassembled WGS sequence"/>
</dbReference>
<dbReference type="GO" id="GO:0006270">
    <property type="term" value="P:DNA replication initiation"/>
    <property type="evidence" value="ECO:0007669"/>
    <property type="project" value="UniProtKB-ARBA"/>
</dbReference>
<evidence type="ECO:0000256" key="1">
    <source>
        <dbReference type="ARBA" id="ARBA00003819"/>
    </source>
</evidence>
<evidence type="ECO:0000256" key="4">
    <source>
        <dbReference type="ARBA" id="ARBA00023125"/>
    </source>
</evidence>
<proteinExistence type="inferred from homology"/>
<dbReference type="GO" id="GO:0030261">
    <property type="term" value="P:chromosome condensation"/>
    <property type="evidence" value="ECO:0007669"/>
    <property type="project" value="UniProtKB-KW"/>
</dbReference>
<dbReference type="InterPro" id="IPR010992">
    <property type="entry name" value="IHF-like_DNA-bd_dom_sf"/>
</dbReference>
<accession>A0A368LGA6</accession>
<dbReference type="FunFam" id="4.10.520.10:FF:000001">
    <property type="entry name" value="DNA-binding protein HU"/>
    <property type="match status" value="1"/>
</dbReference>
<dbReference type="PRINTS" id="PR01727">
    <property type="entry name" value="DNABINDINGHU"/>
</dbReference>
<dbReference type="InterPro" id="IPR000119">
    <property type="entry name" value="Hist_DNA-bd"/>
</dbReference>
<dbReference type="Pfam" id="PF00216">
    <property type="entry name" value="Bac_DNA_binding"/>
    <property type="match status" value="1"/>
</dbReference>
<sequence>MNKKDLIKSVSEQADITLANAEKAINAITNNITNELAGGGNVSLIGFGVFQVKERAERNGRNPQTGDTIKIAAAKIPSFKAGKALKDTVNSK</sequence>
<dbReference type="GO" id="GO:1990103">
    <property type="term" value="C:DnaA-HU complex"/>
    <property type="evidence" value="ECO:0007669"/>
    <property type="project" value="UniProtKB-ARBA"/>
</dbReference>
<dbReference type="GO" id="GO:0006351">
    <property type="term" value="P:DNA-templated transcription"/>
    <property type="evidence" value="ECO:0007669"/>
    <property type="project" value="UniProtKB-ARBA"/>
</dbReference>
<dbReference type="InterPro" id="IPR020816">
    <property type="entry name" value="Histone-like_DNA-bd_CS"/>
</dbReference>
<dbReference type="PANTHER" id="PTHR33175:SF3">
    <property type="entry name" value="DNA-BINDING PROTEIN HU-BETA"/>
    <property type="match status" value="1"/>
</dbReference>
<organism evidence="6 7">
    <name type="scientific">Vibrio casei</name>
    <dbReference type="NCBI Taxonomy" id="673372"/>
    <lineage>
        <taxon>Bacteria</taxon>
        <taxon>Pseudomonadati</taxon>
        <taxon>Pseudomonadota</taxon>
        <taxon>Gammaproteobacteria</taxon>
        <taxon>Vibrionales</taxon>
        <taxon>Vibrionaceae</taxon>
        <taxon>Vibrio</taxon>
    </lineage>
</organism>
<dbReference type="GO" id="GO:0003677">
    <property type="term" value="F:DNA binding"/>
    <property type="evidence" value="ECO:0007669"/>
    <property type="project" value="UniProtKB-KW"/>
</dbReference>
<keyword evidence="7" id="KW-1185">Reference proteome</keyword>
<dbReference type="Gene3D" id="4.10.520.10">
    <property type="entry name" value="IHF-like DNA-binding proteins"/>
    <property type="match status" value="1"/>
</dbReference>
<dbReference type="GO" id="GO:0042802">
    <property type="term" value="F:identical protein binding"/>
    <property type="evidence" value="ECO:0007669"/>
    <property type="project" value="UniProtKB-ARBA"/>
</dbReference>
<comment type="caution">
    <text evidence="6">The sequence shown here is derived from an EMBL/GenBank/DDBJ whole genome shotgun (WGS) entry which is preliminary data.</text>
</comment>
<dbReference type="GO" id="GO:0030527">
    <property type="term" value="F:structural constituent of chromatin"/>
    <property type="evidence" value="ECO:0007669"/>
    <property type="project" value="InterPro"/>
</dbReference>
<dbReference type="SMART" id="SM00411">
    <property type="entry name" value="BHL"/>
    <property type="match status" value="1"/>
</dbReference>
<dbReference type="GeneID" id="303190691"/>
<reference evidence="6 7" key="1">
    <citation type="journal article" date="2017" name="Elife">
        <title>Extensive horizontal gene transfer in cheese-associated bacteria.</title>
        <authorList>
            <person name="Bonham K.S."/>
            <person name="Wolfe B.E."/>
            <person name="Dutton R.J."/>
        </authorList>
    </citation>
    <scope>NUCLEOTIDE SEQUENCE [LARGE SCALE GENOMIC DNA]</scope>
    <source>
        <strain evidence="6 7">JB196</strain>
    </source>
</reference>
<evidence type="ECO:0000256" key="3">
    <source>
        <dbReference type="ARBA" id="ARBA00023067"/>
    </source>
</evidence>
<dbReference type="AlphaFoldDB" id="A0A368LGA6"/>
<keyword evidence="3" id="KW-0226">DNA condensation</keyword>
<dbReference type="RefSeq" id="WP_086957834.1">
    <property type="nucleotide sequence ID" value="NZ_FUKS01000002.1"/>
</dbReference>
<dbReference type="CDD" id="cd13831">
    <property type="entry name" value="HU"/>
    <property type="match status" value="1"/>
</dbReference>
<protein>
    <submittedName>
        <fullName evidence="6">HU family DNA-binding protein</fullName>
    </submittedName>
</protein>
<comment type="function">
    <text evidence="1">Histone-like DNA-binding protein which is capable of wrapping DNA to stabilize it, and thus to prevent its denaturation under extreme environmental conditions.</text>
</comment>
<evidence type="ECO:0000256" key="2">
    <source>
        <dbReference type="ARBA" id="ARBA00010529"/>
    </source>
</evidence>
<evidence type="ECO:0000313" key="7">
    <source>
        <dbReference type="Proteomes" id="UP000252479"/>
    </source>
</evidence>
<evidence type="ECO:0000313" key="6">
    <source>
        <dbReference type="EMBL" id="RCS68681.1"/>
    </source>
</evidence>
<keyword evidence="4 6" id="KW-0238">DNA-binding</keyword>
<evidence type="ECO:0000256" key="5">
    <source>
        <dbReference type="RuleBase" id="RU003939"/>
    </source>
</evidence>
<dbReference type="GO" id="GO:1990178">
    <property type="term" value="C:HU-DNA complex"/>
    <property type="evidence" value="ECO:0007669"/>
    <property type="project" value="UniProtKB-ARBA"/>
</dbReference>
<dbReference type="GO" id="GO:0005829">
    <property type="term" value="C:cytosol"/>
    <property type="evidence" value="ECO:0007669"/>
    <property type="project" value="TreeGrafter"/>
</dbReference>
<dbReference type="PANTHER" id="PTHR33175">
    <property type="entry name" value="DNA-BINDING PROTEIN HU"/>
    <property type="match status" value="1"/>
</dbReference>
<dbReference type="SUPFAM" id="SSF47729">
    <property type="entry name" value="IHF-like DNA-binding proteins"/>
    <property type="match status" value="1"/>
</dbReference>
<gene>
    <name evidence="6" type="ORF">CIK83_17365</name>
</gene>
<name>A0A368LGA6_9VIBR</name>
<dbReference type="EMBL" id="QPGL01000004">
    <property type="protein sequence ID" value="RCS68681.1"/>
    <property type="molecule type" value="Genomic_DNA"/>
</dbReference>